<reference evidence="2" key="2">
    <citation type="submission" date="2023-06" db="EMBL/GenBank/DDBJ databases">
        <authorList>
            <person name="Ma L."/>
            <person name="Liu K.-W."/>
            <person name="Li Z."/>
            <person name="Hsiao Y.-Y."/>
            <person name="Qi Y."/>
            <person name="Fu T."/>
            <person name="Tang G."/>
            <person name="Zhang D."/>
            <person name="Sun W.-H."/>
            <person name="Liu D.-K."/>
            <person name="Li Y."/>
            <person name="Chen G.-Z."/>
            <person name="Liu X.-D."/>
            <person name="Liao X.-Y."/>
            <person name="Jiang Y.-T."/>
            <person name="Yu X."/>
            <person name="Hao Y."/>
            <person name="Huang J."/>
            <person name="Zhao X.-W."/>
            <person name="Ke S."/>
            <person name="Chen Y.-Y."/>
            <person name="Wu W.-L."/>
            <person name="Hsu J.-L."/>
            <person name="Lin Y.-F."/>
            <person name="Huang M.-D."/>
            <person name="Li C.-Y."/>
            <person name="Huang L."/>
            <person name="Wang Z.-W."/>
            <person name="Zhao X."/>
            <person name="Zhong W.-Y."/>
            <person name="Peng D.-H."/>
            <person name="Ahmad S."/>
            <person name="Lan S."/>
            <person name="Zhang J.-S."/>
            <person name="Tsai W.-C."/>
            <person name="Van De Peer Y."/>
            <person name="Liu Z.-J."/>
        </authorList>
    </citation>
    <scope>NUCLEOTIDE SEQUENCE</scope>
    <source>
        <strain evidence="2">SCP</strain>
        <tissue evidence="2">Leaves</tissue>
    </source>
</reference>
<dbReference type="SUPFAM" id="SSF141562">
    <property type="entry name" value="At5g01610-like"/>
    <property type="match status" value="1"/>
</dbReference>
<dbReference type="PANTHER" id="PTHR31676:SF201">
    <property type="entry name" value="OS01G0210600 PROTEIN"/>
    <property type="match status" value="1"/>
</dbReference>
<dbReference type="PANTHER" id="PTHR31676">
    <property type="entry name" value="T31J12.3 PROTEIN-RELATED"/>
    <property type="match status" value="1"/>
</dbReference>
<dbReference type="EMBL" id="JAUJYN010000013">
    <property type="protein sequence ID" value="KAK1258746.1"/>
    <property type="molecule type" value="Genomic_DNA"/>
</dbReference>
<evidence type="ECO:0000313" key="2">
    <source>
        <dbReference type="EMBL" id="KAK1258924.1"/>
    </source>
</evidence>
<name>A0AAV9A457_ACOGR</name>
<dbReference type="InterPro" id="IPR036758">
    <property type="entry name" value="At5g01610-like"/>
</dbReference>
<proteinExistence type="predicted"/>
<evidence type="ECO:0000313" key="1">
    <source>
        <dbReference type="EMBL" id="KAK1258746.1"/>
    </source>
</evidence>
<organism evidence="2 3">
    <name type="scientific">Acorus gramineus</name>
    <name type="common">Dwarf sweet flag</name>
    <dbReference type="NCBI Taxonomy" id="55184"/>
    <lineage>
        <taxon>Eukaryota</taxon>
        <taxon>Viridiplantae</taxon>
        <taxon>Streptophyta</taxon>
        <taxon>Embryophyta</taxon>
        <taxon>Tracheophyta</taxon>
        <taxon>Spermatophyta</taxon>
        <taxon>Magnoliopsida</taxon>
        <taxon>Liliopsida</taxon>
        <taxon>Acoraceae</taxon>
        <taxon>Acorus</taxon>
    </lineage>
</organism>
<dbReference type="Pfam" id="PF04398">
    <property type="entry name" value="DUF538"/>
    <property type="match status" value="1"/>
</dbReference>
<reference evidence="2" key="1">
    <citation type="journal article" date="2023" name="Nat. Commun.">
        <title>Diploid and tetraploid genomes of Acorus and the evolution of monocots.</title>
        <authorList>
            <person name="Ma L."/>
            <person name="Liu K.W."/>
            <person name="Li Z."/>
            <person name="Hsiao Y.Y."/>
            <person name="Qi Y."/>
            <person name="Fu T."/>
            <person name="Tang G.D."/>
            <person name="Zhang D."/>
            <person name="Sun W.H."/>
            <person name="Liu D.K."/>
            <person name="Li Y."/>
            <person name="Chen G.Z."/>
            <person name="Liu X.D."/>
            <person name="Liao X.Y."/>
            <person name="Jiang Y.T."/>
            <person name="Yu X."/>
            <person name="Hao Y."/>
            <person name="Huang J."/>
            <person name="Zhao X.W."/>
            <person name="Ke S."/>
            <person name="Chen Y.Y."/>
            <person name="Wu W.L."/>
            <person name="Hsu J.L."/>
            <person name="Lin Y.F."/>
            <person name="Huang M.D."/>
            <person name="Li C.Y."/>
            <person name="Huang L."/>
            <person name="Wang Z.W."/>
            <person name="Zhao X."/>
            <person name="Zhong W.Y."/>
            <person name="Peng D.H."/>
            <person name="Ahmad S."/>
            <person name="Lan S."/>
            <person name="Zhang J.S."/>
            <person name="Tsai W.C."/>
            <person name="Van de Peer Y."/>
            <person name="Liu Z.J."/>
        </authorList>
    </citation>
    <scope>NUCLEOTIDE SEQUENCE</scope>
    <source>
        <strain evidence="2">SCP</strain>
    </source>
</reference>
<comment type="caution">
    <text evidence="2">The sequence shown here is derived from an EMBL/GenBank/DDBJ whole genome shotgun (WGS) entry which is preliminary data.</text>
</comment>
<dbReference type="Gene3D" id="2.30.240.10">
    <property type="entry name" value="At5g01610-like"/>
    <property type="match status" value="1"/>
</dbReference>
<dbReference type="EMBL" id="JAUJYN010000013">
    <property type="protein sequence ID" value="KAK1258924.1"/>
    <property type="molecule type" value="Genomic_DNA"/>
</dbReference>
<sequence length="169" mass="18759">MSAMATELTIEAQRPGAEVYHGDALCRKKSMELLEEISLPLGLLPLEDIQEVGYNRSTGFVWLRQRKAKNHLFKKINRLTSYGTEITALAQERRLKKVTGVKTRELLIWVSLTEIHIDDPASGKITFKTPTGLFRSFPVTAFDVEEAEVKRIGEAAEMEVAAAAAAAAE</sequence>
<accession>A0AAV9A457</accession>
<keyword evidence="3" id="KW-1185">Reference proteome</keyword>
<dbReference type="AlphaFoldDB" id="A0AAV9A457"/>
<protein>
    <submittedName>
        <fullName evidence="2">Uncharacterized protein</fullName>
    </submittedName>
</protein>
<gene>
    <name evidence="2" type="ORF">QJS04_geneDACA018684</name>
    <name evidence="1" type="ORF">QJS04_geneDACA024013</name>
</gene>
<dbReference type="InterPro" id="IPR007493">
    <property type="entry name" value="DUF538"/>
</dbReference>
<evidence type="ECO:0000313" key="3">
    <source>
        <dbReference type="Proteomes" id="UP001179952"/>
    </source>
</evidence>
<dbReference type="Proteomes" id="UP001179952">
    <property type="component" value="Unassembled WGS sequence"/>
</dbReference>